<accession>A0ABN1Y6B6</accession>
<feature type="domain" description="HTH merR-type" evidence="2">
    <location>
        <begin position="131"/>
        <end position="198"/>
    </location>
</feature>
<keyword evidence="4" id="KW-1185">Reference proteome</keyword>
<sequence length="239" mass="25749">MTSNPTGKRNLRPTDLAREHGLSAQAVRNYEQDGFLPPAERTPTGYRIYTELHATALRTFLALVRAYGHRTAGAIMNAVHDGRTDDALTAVHRGHGQLLRDRETLAAVRAAVDHLTAATTPEDPAGPLPRTIGELAHRLGLTPATLRAWEAAGILRPARDPATGHRVFHAGDVRDADLAHLLRRGGYRLADIAAVVEQIRTAGGTTALAAALADWRQRLTDRGLAMLNAAAQLHNYLAG</sequence>
<organism evidence="3 4">
    <name type="scientific">Kitasatospora putterlickiae</name>
    <dbReference type="NCBI Taxonomy" id="221725"/>
    <lineage>
        <taxon>Bacteria</taxon>
        <taxon>Bacillati</taxon>
        <taxon>Actinomycetota</taxon>
        <taxon>Actinomycetes</taxon>
        <taxon>Kitasatosporales</taxon>
        <taxon>Streptomycetaceae</taxon>
        <taxon>Kitasatospora</taxon>
    </lineage>
</organism>
<keyword evidence="1" id="KW-0238">DNA-binding</keyword>
<comment type="caution">
    <text evidence="3">The sequence shown here is derived from an EMBL/GenBank/DDBJ whole genome shotgun (WGS) entry which is preliminary data.</text>
</comment>
<dbReference type="Pfam" id="PF13411">
    <property type="entry name" value="MerR_1"/>
    <property type="match status" value="1"/>
</dbReference>
<gene>
    <name evidence="3" type="ORF">GCM10009639_35030</name>
</gene>
<dbReference type="Pfam" id="PF00376">
    <property type="entry name" value="MerR"/>
    <property type="match status" value="1"/>
</dbReference>
<dbReference type="SUPFAM" id="SSF46955">
    <property type="entry name" value="Putative DNA-binding domain"/>
    <property type="match status" value="2"/>
</dbReference>
<dbReference type="RefSeq" id="WP_344336127.1">
    <property type="nucleotide sequence ID" value="NZ_BAAAKJ010000190.1"/>
</dbReference>
<dbReference type="EMBL" id="BAAAKJ010000190">
    <property type="protein sequence ID" value="GAA1397515.1"/>
    <property type="molecule type" value="Genomic_DNA"/>
</dbReference>
<proteinExistence type="predicted"/>
<dbReference type="PROSITE" id="PS50937">
    <property type="entry name" value="HTH_MERR_2"/>
    <property type="match status" value="2"/>
</dbReference>
<dbReference type="InterPro" id="IPR009061">
    <property type="entry name" value="DNA-bd_dom_put_sf"/>
</dbReference>
<dbReference type="Proteomes" id="UP001499863">
    <property type="component" value="Unassembled WGS sequence"/>
</dbReference>
<reference evidence="3 4" key="1">
    <citation type="journal article" date="2019" name="Int. J. Syst. Evol. Microbiol.">
        <title>The Global Catalogue of Microorganisms (GCM) 10K type strain sequencing project: providing services to taxonomists for standard genome sequencing and annotation.</title>
        <authorList>
            <consortium name="The Broad Institute Genomics Platform"/>
            <consortium name="The Broad Institute Genome Sequencing Center for Infectious Disease"/>
            <person name="Wu L."/>
            <person name="Ma J."/>
        </authorList>
    </citation>
    <scope>NUCLEOTIDE SEQUENCE [LARGE SCALE GENOMIC DNA]</scope>
    <source>
        <strain evidence="3 4">JCM 12393</strain>
    </source>
</reference>
<evidence type="ECO:0000313" key="3">
    <source>
        <dbReference type="EMBL" id="GAA1397515.1"/>
    </source>
</evidence>
<dbReference type="SMART" id="SM00422">
    <property type="entry name" value="HTH_MERR"/>
    <property type="match status" value="2"/>
</dbReference>
<evidence type="ECO:0000313" key="4">
    <source>
        <dbReference type="Proteomes" id="UP001499863"/>
    </source>
</evidence>
<dbReference type="Gene3D" id="1.10.1660.10">
    <property type="match status" value="2"/>
</dbReference>
<dbReference type="PANTHER" id="PTHR30204">
    <property type="entry name" value="REDOX-CYCLING DRUG-SENSING TRANSCRIPTIONAL ACTIVATOR SOXR"/>
    <property type="match status" value="1"/>
</dbReference>
<dbReference type="InterPro" id="IPR000551">
    <property type="entry name" value="MerR-type_HTH_dom"/>
</dbReference>
<evidence type="ECO:0000256" key="1">
    <source>
        <dbReference type="ARBA" id="ARBA00023125"/>
    </source>
</evidence>
<dbReference type="InterPro" id="IPR047057">
    <property type="entry name" value="MerR_fam"/>
</dbReference>
<dbReference type="PANTHER" id="PTHR30204:SF93">
    <property type="entry name" value="HTH MERR-TYPE DOMAIN-CONTAINING PROTEIN"/>
    <property type="match status" value="1"/>
</dbReference>
<name>A0ABN1Y6B6_9ACTN</name>
<dbReference type="PROSITE" id="PS00552">
    <property type="entry name" value="HTH_MERR_1"/>
    <property type="match status" value="1"/>
</dbReference>
<protein>
    <submittedName>
        <fullName evidence="3">TioE family transcriptional regulator</fullName>
    </submittedName>
</protein>
<feature type="domain" description="HTH merR-type" evidence="2">
    <location>
        <begin position="10"/>
        <end position="51"/>
    </location>
</feature>
<evidence type="ECO:0000259" key="2">
    <source>
        <dbReference type="PROSITE" id="PS50937"/>
    </source>
</evidence>